<accession>A0AAF0H604</accession>
<dbReference type="RefSeq" id="WP_137394611.1">
    <property type="nucleotide sequence ID" value="NZ_CP124733.1"/>
</dbReference>
<reference evidence="1" key="1">
    <citation type="submission" date="2023-05" db="EMBL/GenBank/DDBJ databases">
        <title>Complete genome sequence of Agrobacterium larrymoorei CFBP5477.</title>
        <authorList>
            <person name="Yen H.-C."/>
            <person name="Chou L."/>
            <person name="Lin Y.-C."/>
            <person name="Lai E.-M."/>
            <person name="Kuo C.-H."/>
        </authorList>
    </citation>
    <scope>NUCLEOTIDE SEQUENCE</scope>
    <source>
        <strain evidence="1">CFBP5477</strain>
    </source>
</reference>
<dbReference type="AlphaFoldDB" id="A0AAF0H604"/>
<name>A0AAF0H604_9HYPH</name>
<dbReference type="Proteomes" id="UP000298664">
    <property type="component" value="Chromosome Circular"/>
</dbReference>
<dbReference type="EMBL" id="CP124733">
    <property type="protein sequence ID" value="WHA40163.1"/>
    <property type="molecule type" value="Genomic_DNA"/>
</dbReference>
<organism evidence="1 2">
    <name type="scientific">Agrobacterium larrymoorei</name>
    <dbReference type="NCBI Taxonomy" id="160699"/>
    <lineage>
        <taxon>Bacteria</taxon>
        <taxon>Pseudomonadati</taxon>
        <taxon>Pseudomonadota</taxon>
        <taxon>Alphaproteobacteria</taxon>
        <taxon>Hyphomicrobiales</taxon>
        <taxon>Rhizobiaceae</taxon>
        <taxon>Rhizobium/Agrobacterium group</taxon>
        <taxon>Agrobacterium</taxon>
    </lineage>
</organism>
<evidence type="ECO:0000313" key="1">
    <source>
        <dbReference type="EMBL" id="WHA40163.1"/>
    </source>
</evidence>
<evidence type="ECO:0000313" key="2">
    <source>
        <dbReference type="Proteomes" id="UP000298664"/>
    </source>
</evidence>
<proteinExistence type="predicted"/>
<gene>
    <name evidence="1" type="ORF">CFBP5477_009980</name>
</gene>
<sequence>MELITLAPGVWTLVEATTAIQAKSNPSGLRIHFGEEEPAMETEAYFTIPDYELSPFRLPGTPYSFDAGTNVYMMPDGDEPAVIVSF</sequence>
<protein>
    <submittedName>
        <fullName evidence="1">Uncharacterized protein</fullName>
    </submittedName>
</protein>